<sequence>MSEFTNNFSGDIHDVEHIFSPLTIRKKALEIYNLALSGETHFIIHPDKLDEVSKFVCSVTLENYPNLNIPFHSRWNHFNVGNFDRLSELKAVLTRFTVNQRTKSKLDLVVLSVLLDAGAGNLWHYLEKNTGKEYSRSEGLAIASLRMFLSGLFSSEKENPYQVHAEKLKSLTLDELAEGLQLSDKNILIGLEGRLKLLQSLGGTLLKNSDIFGVENPRIGNMLDYLLEKYPMGNITATQILRTIQEGLGSIWPGRSAINQINLGDVWSYQAFGEGIDSLVPFHKLSQWLSYSLFEPLMEAGFTISQIDKLTGLAEYRNGGLMLDTELITLKNKSELEKFHLPGSPLVVEWRALTIALLDEIGKKVTELLGKKTSEFPLARVLEGGTWWAGRRIATMLRKDGSPPLKIESDGTVF</sequence>
<dbReference type="PANTHER" id="PTHR31687:SF3">
    <property type="entry name" value="PROTEIN URG3"/>
    <property type="match status" value="1"/>
</dbReference>
<dbReference type="KEGG" id="saqi:AXG55_08645"/>
<keyword evidence="1" id="KW-0808">Transferase</keyword>
<evidence type="ECO:0000313" key="2">
    <source>
        <dbReference type="Proteomes" id="UP000184731"/>
    </source>
</evidence>
<keyword evidence="1" id="KW-0328">Glycosyltransferase</keyword>
<dbReference type="AlphaFoldDB" id="A0A1L4D199"/>
<organism evidence="1 2">
    <name type="scientific">Silvanigrella aquatica</name>
    <dbReference type="NCBI Taxonomy" id="1915309"/>
    <lineage>
        <taxon>Bacteria</taxon>
        <taxon>Pseudomonadati</taxon>
        <taxon>Bdellovibrionota</taxon>
        <taxon>Oligoflexia</taxon>
        <taxon>Silvanigrellales</taxon>
        <taxon>Silvanigrellaceae</taxon>
        <taxon>Silvanigrella</taxon>
    </lineage>
</organism>
<protein>
    <submittedName>
        <fullName evidence="1">Uracil phosphoribosyltransferase</fullName>
    </submittedName>
</protein>
<dbReference type="EMBL" id="CP017834">
    <property type="protein sequence ID" value="APJ03971.1"/>
    <property type="molecule type" value="Genomic_DNA"/>
</dbReference>
<dbReference type="PANTHER" id="PTHR31687">
    <property type="match status" value="1"/>
</dbReference>
<evidence type="ECO:0000313" key="1">
    <source>
        <dbReference type="EMBL" id="APJ03971.1"/>
    </source>
</evidence>
<name>A0A1L4D199_9BACT</name>
<dbReference type="Pfam" id="PF07958">
    <property type="entry name" value="DUF1688"/>
    <property type="match status" value="1"/>
</dbReference>
<dbReference type="Proteomes" id="UP000184731">
    <property type="component" value="Chromosome"/>
</dbReference>
<dbReference type="STRING" id="1915309.AXG55_08645"/>
<dbReference type="RefSeq" id="WP_148697715.1">
    <property type="nucleotide sequence ID" value="NZ_CP017834.1"/>
</dbReference>
<reference evidence="1 2" key="1">
    <citation type="submission" date="2016-10" db="EMBL/GenBank/DDBJ databases">
        <title>Silvanigrella aquatica sp. nov., isolated from a freshwater lake located in the Black Forest, Germany, description of Silvanigrellaceae fam. nov., Silvanigrellales ord. nov., reclassification of the order Bdellovibrionales in the class Oligoflexia, reclassification of the families Bacteriovoracaceae and Halobacteriovoraceae in the new order Bacteriovoracales ord. nov., and reclassification of the family Pseudobacteriovoracaceae in the order Oligoflexiales.</title>
        <authorList>
            <person name="Hahn M.W."/>
            <person name="Schmidt J."/>
            <person name="Koll U."/>
            <person name="Rohde M."/>
            <person name="Verbag S."/>
            <person name="Pitt A."/>
            <person name="Nakai R."/>
            <person name="Naganuma T."/>
            <person name="Lang E."/>
        </authorList>
    </citation>
    <scope>NUCLEOTIDE SEQUENCE [LARGE SCALE GENOMIC DNA]</scope>
    <source>
        <strain evidence="1 2">MWH-Nonnen-W8red</strain>
    </source>
</reference>
<dbReference type="OrthoDB" id="5288514at2"/>
<proteinExistence type="predicted"/>
<dbReference type="GO" id="GO:0016757">
    <property type="term" value="F:glycosyltransferase activity"/>
    <property type="evidence" value="ECO:0007669"/>
    <property type="project" value="UniProtKB-KW"/>
</dbReference>
<keyword evidence="2" id="KW-1185">Reference proteome</keyword>
<accession>A0A1L4D199</accession>
<dbReference type="InterPro" id="IPR012469">
    <property type="entry name" value="DUF1688"/>
</dbReference>
<gene>
    <name evidence="1" type="ORF">AXG55_08645</name>
</gene>